<sequence>MKRPNYSSALLAACVAVAAFLVTVGFGHRAWPIVAATLLAIPLASLFVKATQRWRRRQTPDRPTVTITEATVWELRLNDVPAAEVREHVVRRIEHELEQERQWDLRVASILGYAAAVLRQLAYTALCIPFAIFAFAGLSWATNPAGFAHLAHQILNASEADLRAVVDGVAWTAIGFSGMVLVMWHTLVPGTPRRDHYDEAWHEEIRLAARIAPRGEFTLHLSGQEVPAGFRVTRGPRLTVHYWPNSRRSSPNRHDVV</sequence>
<dbReference type="RefSeq" id="WP_105393557.1">
    <property type="nucleotide sequence ID" value="NZ_PUIQ01000079.1"/>
</dbReference>
<evidence type="ECO:0000256" key="1">
    <source>
        <dbReference type="SAM" id="Phobius"/>
    </source>
</evidence>
<feature type="transmembrane region" description="Helical" evidence="1">
    <location>
        <begin position="29"/>
        <end position="48"/>
    </location>
</feature>
<feature type="transmembrane region" description="Helical" evidence="1">
    <location>
        <begin position="162"/>
        <end position="184"/>
    </location>
</feature>
<reference evidence="2 3" key="1">
    <citation type="submission" date="2018-02" db="EMBL/GenBank/DDBJ databases">
        <title>Draft genome sequencing of Burkholderia cepacia Y14-15.</title>
        <authorList>
            <person name="Zheng B.-X."/>
        </authorList>
    </citation>
    <scope>NUCLEOTIDE SEQUENCE [LARGE SCALE GENOMIC DNA]</scope>
    <source>
        <strain evidence="2 3">Y14-15</strain>
    </source>
</reference>
<accession>A0A2S8I481</accession>
<keyword evidence="1" id="KW-0472">Membrane</keyword>
<proteinExistence type="predicted"/>
<dbReference type="AlphaFoldDB" id="A0A2S8I481"/>
<evidence type="ECO:0000313" key="2">
    <source>
        <dbReference type="EMBL" id="PQP09162.1"/>
    </source>
</evidence>
<organism evidence="2 3">
    <name type="scientific">Burkholderia cepacia</name>
    <name type="common">Pseudomonas cepacia</name>
    <dbReference type="NCBI Taxonomy" id="292"/>
    <lineage>
        <taxon>Bacteria</taxon>
        <taxon>Pseudomonadati</taxon>
        <taxon>Pseudomonadota</taxon>
        <taxon>Betaproteobacteria</taxon>
        <taxon>Burkholderiales</taxon>
        <taxon>Burkholderiaceae</taxon>
        <taxon>Burkholderia</taxon>
        <taxon>Burkholderia cepacia complex</taxon>
    </lineage>
</organism>
<gene>
    <name evidence="2" type="ORF">C5615_35335</name>
</gene>
<dbReference type="EMBL" id="PUIQ01000079">
    <property type="protein sequence ID" value="PQP09162.1"/>
    <property type="molecule type" value="Genomic_DNA"/>
</dbReference>
<evidence type="ECO:0000313" key="3">
    <source>
        <dbReference type="Proteomes" id="UP000238206"/>
    </source>
</evidence>
<name>A0A2S8I481_BURCE</name>
<comment type="caution">
    <text evidence="2">The sequence shown here is derived from an EMBL/GenBank/DDBJ whole genome shotgun (WGS) entry which is preliminary data.</text>
</comment>
<feature type="transmembrane region" description="Helical" evidence="1">
    <location>
        <begin position="121"/>
        <end position="142"/>
    </location>
</feature>
<protein>
    <submittedName>
        <fullName evidence="2">Uncharacterized protein</fullName>
    </submittedName>
</protein>
<dbReference type="Proteomes" id="UP000238206">
    <property type="component" value="Unassembled WGS sequence"/>
</dbReference>
<keyword evidence="1" id="KW-1133">Transmembrane helix</keyword>
<keyword evidence="1" id="KW-0812">Transmembrane</keyword>